<reference evidence="1" key="1">
    <citation type="journal article" date="2020" name="mSystems">
        <title>Genome- and Community-Level Interaction Insights into Carbon Utilization and Element Cycling Functions of Hydrothermarchaeota in Hydrothermal Sediment.</title>
        <authorList>
            <person name="Zhou Z."/>
            <person name="Liu Y."/>
            <person name="Xu W."/>
            <person name="Pan J."/>
            <person name="Luo Z.H."/>
            <person name="Li M."/>
        </authorList>
    </citation>
    <scope>NUCLEOTIDE SEQUENCE [LARGE SCALE GENOMIC DNA]</scope>
    <source>
        <strain evidence="1">SpSt-23</strain>
    </source>
</reference>
<evidence type="ECO:0008006" key="2">
    <source>
        <dbReference type="Google" id="ProtNLM"/>
    </source>
</evidence>
<name>A0A7C2FYI8_9CREN</name>
<evidence type="ECO:0000313" key="1">
    <source>
        <dbReference type="EMBL" id="HEF87825.1"/>
    </source>
</evidence>
<dbReference type="EMBL" id="DSJT01000034">
    <property type="protein sequence ID" value="HEF87825.1"/>
    <property type="molecule type" value="Genomic_DNA"/>
</dbReference>
<protein>
    <recommendedName>
        <fullName evidence="2">DUF4443 domain-containing protein</fullName>
    </recommendedName>
</protein>
<proteinExistence type="predicted"/>
<organism evidence="1">
    <name type="scientific">Thermosphaera aggregans</name>
    <dbReference type="NCBI Taxonomy" id="54254"/>
    <lineage>
        <taxon>Archaea</taxon>
        <taxon>Thermoproteota</taxon>
        <taxon>Thermoprotei</taxon>
        <taxon>Desulfurococcales</taxon>
        <taxon>Desulfurococcaceae</taxon>
        <taxon>Thermosphaera</taxon>
    </lineage>
</organism>
<comment type="caution">
    <text evidence="1">The sequence shown here is derived from an EMBL/GenBank/DDBJ whole genome shotgun (WGS) entry which is preliminary data.</text>
</comment>
<gene>
    <name evidence="1" type="ORF">ENP55_06055</name>
</gene>
<dbReference type="AlphaFoldDB" id="A0A7C2FYI8"/>
<sequence length="199" mass="22330">MSLQCNDFTEALKVLKEFQGFNELILLQVLLSHSWKGLGRVGTSKVLKMSERRVRKIIEILRAKKLTDESGSLIEESLKKLFETLKIKTVGRGEEFQVTAYGPLSTQLLEMIASRIVDLRDYLVIGTGSSNSIWMIGVSSGSAGGIIFPRVPTDYVEKILREVEWEGLENSLLIVWKLYEEVRSDAVVIYSLAQLCASS</sequence>
<accession>A0A7C2FYI8</accession>